<evidence type="ECO:0000256" key="1">
    <source>
        <dbReference type="SAM" id="MobiDB-lite"/>
    </source>
</evidence>
<feature type="region of interest" description="Disordered" evidence="1">
    <location>
        <begin position="126"/>
        <end position="167"/>
    </location>
</feature>
<protein>
    <submittedName>
        <fullName evidence="2">Uncharacterized protein</fullName>
    </submittedName>
</protein>
<accession>A0A2N9HGV3</accession>
<gene>
    <name evidence="2" type="ORF">FSB_LOCUS38813</name>
</gene>
<feature type="compositionally biased region" description="Polar residues" evidence="1">
    <location>
        <begin position="146"/>
        <end position="155"/>
    </location>
</feature>
<reference evidence="2" key="1">
    <citation type="submission" date="2018-02" db="EMBL/GenBank/DDBJ databases">
        <authorList>
            <person name="Cohen D.B."/>
            <person name="Kent A.D."/>
        </authorList>
    </citation>
    <scope>NUCLEOTIDE SEQUENCE</scope>
</reference>
<name>A0A2N9HGV3_FAGSY</name>
<proteinExistence type="predicted"/>
<dbReference type="EMBL" id="OIVN01003394">
    <property type="protein sequence ID" value="SPD10931.1"/>
    <property type="molecule type" value="Genomic_DNA"/>
</dbReference>
<dbReference type="AlphaFoldDB" id="A0A2N9HGV3"/>
<sequence length="191" mass="21483">MPHRNHLPLVGMLYRINLVVEEPLPGRSHTFDKINCLYDADNHPNPSEIIFELPKQMGAHATCTQKVDVVNSISSKDTENESHLDRYFLALAILSSVFLGFYVYTSISKYAHEEDLLKEVELANASQEEDGGNDQITIEGHPSPSPSVSNTTQADGSGEDKAESRPNKSQFYNLWRKVFTITATTRHLYKC</sequence>
<organism evidence="2">
    <name type="scientific">Fagus sylvatica</name>
    <name type="common">Beechnut</name>
    <dbReference type="NCBI Taxonomy" id="28930"/>
    <lineage>
        <taxon>Eukaryota</taxon>
        <taxon>Viridiplantae</taxon>
        <taxon>Streptophyta</taxon>
        <taxon>Embryophyta</taxon>
        <taxon>Tracheophyta</taxon>
        <taxon>Spermatophyta</taxon>
        <taxon>Magnoliopsida</taxon>
        <taxon>eudicotyledons</taxon>
        <taxon>Gunneridae</taxon>
        <taxon>Pentapetalae</taxon>
        <taxon>rosids</taxon>
        <taxon>fabids</taxon>
        <taxon>Fagales</taxon>
        <taxon>Fagaceae</taxon>
        <taxon>Fagus</taxon>
    </lineage>
</organism>
<evidence type="ECO:0000313" key="2">
    <source>
        <dbReference type="EMBL" id="SPD10931.1"/>
    </source>
</evidence>